<dbReference type="OrthoDB" id="532526at2759"/>
<dbReference type="Proteomes" id="UP000612055">
    <property type="component" value="Unassembled WGS sequence"/>
</dbReference>
<dbReference type="Pfam" id="PF12499">
    <property type="entry name" value="DUF3707"/>
    <property type="match status" value="1"/>
</dbReference>
<keyword evidence="5" id="KW-1185">Reference proteome</keyword>
<feature type="compositionally biased region" description="Pro residues" evidence="1">
    <location>
        <begin position="216"/>
        <end position="246"/>
    </location>
</feature>
<protein>
    <recommendedName>
        <fullName evidence="3">Pherophorin domain-containing protein</fullName>
    </recommendedName>
</protein>
<accession>A0A836BS88</accession>
<feature type="region of interest" description="Disordered" evidence="1">
    <location>
        <begin position="197"/>
        <end position="246"/>
    </location>
</feature>
<name>A0A836BS88_9CHLO</name>
<dbReference type="AlphaFoldDB" id="A0A836BS88"/>
<evidence type="ECO:0000256" key="1">
    <source>
        <dbReference type="SAM" id="MobiDB-lite"/>
    </source>
</evidence>
<evidence type="ECO:0000313" key="5">
    <source>
        <dbReference type="Proteomes" id="UP000612055"/>
    </source>
</evidence>
<evidence type="ECO:0000259" key="3">
    <source>
        <dbReference type="Pfam" id="PF12499"/>
    </source>
</evidence>
<feature type="signal peptide" evidence="2">
    <location>
        <begin position="1"/>
        <end position="20"/>
    </location>
</feature>
<proteinExistence type="predicted"/>
<keyword evidence="2" id="KW-0732">Signal</keyword>
<feature type="chain" id="PRO_5032469033" description="Pherophorin domain-containing protein" evidence="2">
    <location>
        <begin position="21"/>
        <end position="402"/>
    </location>
</feature>
<evidence type="ECO:0000256" key="2">
    <source>
        <dbReference type="SAM" id="SignalP"/>
    </source>
</evidence>
<evidence type="ECO:0000313" key="4">
    <source>
        <dbReference type="EMBL" id="KAG2485473.1"/>
    </source>
</evidence>
<feature type="domain" description="Pherophorin" evidence="3">
    <location>
        <begin position="43"/>
        <end position="211"/>
    </location>
</feature>
<organism evidence="4 5">
    <name type="scientific">Edaphochlamys debaryana</name>
    <dbReference type="NCBI Taxonomy" id="47281"/>
    <lineage>
        <taxon>Eukaryota</taxon>
        <taxon>Viridiplantae</taxon>
        <taxon>Chlorophyta</taxon>
        <taxon>core chlorophytes</taxon>
        <taxon>Chlorophyceae</taxon>
        <taxon>CS clade</taxon>
        <taxon>Chlamydomonadales</taxon>
        <taxon>Chlamydomonadales incertae sedis</taxon>
        <taxon>Edaphochlamys</taxon>
    </lineage>
</organism>
<gene>
    <name evidence="4" type="ORF">HYH03_015849</name>
</gene>
<dbReference type="EMBL" id="JAEHOE010000129">
    <property type="protein sequence ID" value="KAG2485473.1"/>
    <property type="molecule type" value="Genomic_DNA"/>
</dbReference>
<comment type="caution">
    <text evidence="4">The sequence shown here is derived from an EMBL/GenBank/DDBJ whole genome shotgun (WGS) entry which is preliminary data.</text>
</comment>
<feature type="non-terminal residue" evidence="4">
    <location>
        <position position="402"/>
    </location>
</feature>
<reference evidence="4" key="1">
    <citation type="journal article" date="2020" name="bioRxiv">
        <title>Comparative genomics of Chlamydomonas.</title>
        <authorList>
            <person name="Craig R.J."/>
            <person name="Hasan A.R."/>
            <person name="Ness R.W."/>
            <person name="Keightley P.D."/>
        </authorList>
    </citation>
    <scope>NUCLEOTIDE SEQUENCE</scope>
    <source>
        <strain evidence="4">CCAP 11/70</strain>
    </source>
</reference>
<dbReference type="InterPro" id="IPR024616">
    <property type="entry name" value="Pherophorin"/>
</dbReference>
<sequence>MTRATALLVALAVGLAGAVAERDALHNDGRSLLAGAVSGTNTFPYHQCTSKDPAGTPCYFGMPTVTRLNASVANVTDASEFCFTVKCPGCNGNNTCCAALTANIKKIVFNMQPGCKSAIKYFWQPLSVNGEPRESGVYVDNIGPNGTATIATMVRLTAVNVPSKELNGWRICIRARAPCNTLETAFITTKEGGFPQVAMMDSSDGDNGCCPSRYPELPPPPSPRPRPPPPSPRPPRPPPPSPRPPPACAVCSEVRIVPPRELGDRTLFTFDEARCEDFGSYVEDSLNSKAQDLQARLLKPFSVTSCNGTYDLDEQTYPTLTVCGQFFSAEEGQKLQDDILDMMEDWLSYLQDRQDCPVVLAGYSLTAETKEAGSDSVETGCLHGRVSKQCAPLTPPPPPPPP</sequence>